<protein>
    <submittedName>
        <fullName evidence="2">Uncharacterized protein</fullName>
    </submittedName>
</protein>
<feature type="region of interest" description="Disordered" evidence="1">
    <location>
        <begin position="179"/>
        <end position="202"/>
    </location>
</feature>
<comment type="caution">
    <text evidence="2">The sequence shown here is derived from an EMBL/GenBank/DDBJ whole genome shotgun (WGS) entry which is preliminary data.</text>
</comment>
<dbReference type="EMBL" id="JADBGQ010000010">
    <property type="protein sequence ID" value="KAG5374845.1"/>
    <property type="molecule type" value="Genomic_DNA"/>
</dbReference>
<dbReference type="Proteomes" id="UP000823674">
    <property type="component" value="Chromosome A10"/>
</dbReference>
<organism evidence="2 3">
    <name type="scientific">Brassica rapa subsp. trilocularis</name>
    <dbReference type="NCBI Taxonomy" id="1813537"/>
    <lineage>
        <taxon>Eukaryota</taxon>
        <taxon>Viridiplantae</taxon>
        <taxon>Streptophyta</taxon>
        <taxon>Embryophyta</taxon>
        <taxon>Tracheophyta</taxon>
        <taxon>Spermatophyta</taxon>
        <taxon>Magnoliopsida</taxon>
        <taxon>eudicotyledons</taxon>
        <taxon>Gunneridae</taxon>
        <taxon>Pentapetalae</taxon>
        <taxon>rosids</taxon>
        <taxon>malvids</taxon>
        <taxon>Brassicales</taxon>
        <taxon>Brassicaceae</taxon>
        <taxon>Brassiceae</taxon>
        <taxon>Brassica</taxon>
    </lineage>
</organism>
<keyword evidence="3" id="KW-1185">Reference proteome</keyword>
<feature type="region of interest" description="Disordered" evidence="1">
    <location>
        <begin position="1"/>
        <end position="23"/>
    </location>
</feature>
<evidence type="ECO:0000313" key="3">
    <source>
        <dbReference type="Proteomes" id="UP000823674"/>
    </source>
</evidence>
<feature type="compositionally biased region" description="Low complexity" evidence="1">
    <location>
        <begin position="11"/>
        <end position="23"/>
    </location>
</feature>
<proteinExistence type="predicted"/>
<sequence>MLRKNPELRPSTSSASALHSKGSSQAELLGETIHCNQNLNPQGEAAILLSKEGVLLANENSLSSVKPVHTYLHHRMPVDLSANITGRVTVRRPAVSKNSGVSYRSASLRVVKQATTIRRASLPVSHKPAKGTRDSLYTPNIGILHHLNSPDVSVNSPIIDTIKFALASYEEMPFTPVVRKKKNKGSSRGSYSPPPPEELQQPLDCSITKDKTRLLEERRAELPQVHLVTEFIARLLLDERYDELNVLLKPFGPGKCRLEKQRYGCLRATRRSMLSWRLNRRNIFPDKDIIKRRKLWLLDQLFKKHVYGVRAGGEKVYNVFHNQFLVALKRFQVDKQELVHKSANETVIRLLQCMSSEKTFPHHKIKELVMRKVLVPVDLRYLEIKKQSACSEEIIMKSKKLLRERERAVSSRGDTIKLDAEHSSTFYFMYCDMEVFSSHMNPSEAKVQNHLKIINDSFGARSSLCNFPKQDIDIEKFQQRDYSNLKFEVN</sequence>
<gene>
    <name evidence="2" type="primary">A10g500570.1_BraROA</name>
    <name evidence="2" type="ORF">IGI04_039441</name>
</gene>
<name>A0ABQ7KMV3_BRACM</name>
<evidence type="ECO:0000313" key="2">
    <source>
        <dbReference type="EMBL" id="KAG5374845.1"/>
    </source>
</evidence>
<accession>A0ABQ7KMV3</accession>
<evidence type="ECO:0000256" key="1">
    <source>
        <dbReference type="SAM" id="MobiDB-lite"/>
    </source>
</evidence>
<reference evidence="2 3" key="1">
    <citation type="submission" date="2021-03" db="EMBL/GenBank/DDBJ databases">
        <authorList>
            <person name="King G.J."/>
            <person name="Bancroft I."/>
            <person name="Baten A."/>
            <person name="Bloomfield J."/>
            <person name="Borpatragohain P."/>
            <person name="He Z."/>
            <person name="Irish N."/>
            <person name="Irwin J."/>
            <person name="Liu K."/>
            <person name="Mauleon R.P."/>
            <person name="Moore J."/>
            <person name="Morris R."/>
            <person name="Ostergaard L."/>
            <person name="Wang B."/>
            <person name="Wells R."/>
        </authorList>
    </citation>
    <scope>NUCLEOTIDE SEQUENCE [LARGE SCALE GENOMIC DNA]</scope>
    <source>
        <strain evidence="2">R-o-18</strain>
        <tissue evidence="2">Leaf</tissue>
    </source>
</reference>